<gene>
    <name evidence="1" type="ORF">GAGA_0004</name>
</gene>
<dbReference type="NCBIfam" id="NF038232">
    <property type="entry name" value="STM3845_fam"/>
    <property type="match status" value="1"/>
</dbReference>
<dbReference type="InterPro" id="IPR049725">
    <property type="entry name" value="STM3845-like"/>
</dbReference>
<keyword evidence="2" id="KW-1185">Reference proteome</keyword>
<protein>
    <submittedName>
        <fullName evidence="1">Uncharacterized protein</fullName>
    </submittedName>
</protein>
<dbReference type="Proteomes" id="UP000008372">
    <property type="component" value="Unassembled WGS sequence"/>
</dbReference>
<comment type="caution">
    <text evidence="1">The sequence shown here is derived from an EMBL/GenBank/DDBJ whole genome shotgun (WGS) entry which is preliminary data.</text>
</comment>
<evidence type="ECO:0000313" key="2">
    <source>
        <dbReference type="Proteomes" id="UP000008372"/>
    </source>
</evidence>
<reference evidence="1 2" key="1">
    <citation type="journal article" date="2014" name="Environ. Microbiol.">
        <title>Comparative genomics of the marine bacterial genus Glaciecola reveals the high degree of genomic diversity and genomic characteristic for cold adaptation.</title>
        <authorList>
            <person name="Qin Q.L."/>
            <person name="Xie B.B."/>
            <person name="Yu Y."/>
            <person name="Shu Y.L."/>
            <person name="Rong J.C."/>
            <person name="Zhang Y.J."/>
            <person name="Zhao D.L."/>
            <person name="Chen X.L."/>
            <person name="Zhang X.Y."/>
            <person name="Chen B."/>
            <person name="Zhou B.C."/>
            <person name="Zhang Y.Z."/>
        </authorList>
    </citation>
    <scope>NUCLEOTIDE SEQUENCE [LARGE SCALE GENOMIC DNA]</scope>
    <source>
        <strain evidence="1 2">NO2</strain>
    </source>
</reference>
<dbReference type="RefSeq" id="WP_008301644.1">
    <property type="nucleotide sequence ID" value="NZ_BAEK01000003.1"/>
</dbReference>
<name>A0ABQ0I0M3_9ALTE</name>
<proteinExistence type="predicted"/>
<organism evidence="1 2">
    <name type="scientific">Paraglaciecola agarilytica NO2</name>
    <dbReference type="NCBI Taxonomy" id="1125747"/>
    <lineage>
        <taxon>Bacteria</taxon>
        <taxon>Pseudomonadati</taxon>
        <taxon>Pseudomonadota</taxon>
        <taxon>Gammaproteobacteria</taxon>
        <taxon>Alteromonadales</taxon>
        <taxon>Alteromonadaceae</taxon>
        <taxon>Paraglaciecola</taxon>
    </lineage>
</organism>
<evidence type="ECO:0000313" key="1">
    <source>
        <dbReference type="EMBL" id="GAC02869.1"/>
    </source>
</evidence>
<accession>A0ABQ0I0M3</accession>
<sequence length="297" mass="33907">MEIELRDKDLKQIAKIVKERIFIPRSEKKVTVFLCGGEISNQSNARSKMATIFSKYPRYELLYPEDLFDDLLAGQGQHSLLKLENILADSVDAIVLFPESPGSFAELGAFSNNKELAKKMVVVANKKFKSDKSFINYGPNRLIKSSKTGKITNINYDQLSDDSEQNKIYRRVNDYVIQIKQEHPVEKNVANILEAEHFILPCIYLLDRVSNIRLYKLIGFATLQDDSMCEIATRSALGRLAQKRFITKGSSGYKVTKLGAEYVRKTFHSVYLDKARIELLNAENRGNSMVCYDRIDK</sequence>
<dbReference type="EMBL" id="BAEK01000003">
    <property type="protein sequence ID" value="GAC02869.1"/>
    <property type="molecule type" value="Genomic_DNA"/>
</dbReference>